<dbReference type="EMBL" id="ASPP01028635">
    <property type="protein sequence ID" value="ETO05013.1"/>
    <property type="molecule type" value="Genomic_DNA"/>
</dbReference>
<reference evidence="5 6" key="1">
    <citation type="journal article" date="2013" name="Curr. Biol.">
        <title>The Genome of the Foraminiferan Reticulomyxa filosa.</title>
        <authorList>
            <person name="Glockner G."/>
            <person name="Hulsmann N."/>
            <person name="Schleicher M."/>
            <person name="Noegel A.A."/>
            <person name="Eichinger L."/>
            <person name="Gallinger C."/>
            <person name="Pawlowski J."/>
            <person name="Sierra R."/>
            <person name="Euteneuer U."/>
            <person name="Pillet L."/>
            <person name="Moustafa A."/>
            <person name="Platzer M."/>
            <person name="Groth M."/>
            <person name="Szafranski K."/>
            <person name="Schliwa M."/>
        </authorList>
    </citation>
    <scope>NUCLEOTIDE SEQUENCE [LARGE SCALE GENOMIC DNA]</scope>
</reference>
<dbReference type="Proteomes" id="UP000023152">
    <property type="component" value="Unassembled WGS sequence"/>
</dbReference>
<gene>
    <name evidence="5" type="ORF">RFI_32383</name>
</gene>
<keyword evidence="3" id="KW-0862">Zinc</keyword>
<feature type="compositionally biased region" description="Polar residues" evidence="4">
    <location>
        <begin position="120"/>
        <end position="132"/>
    </location>
</feature>
<evidence type="ECO:0000256" key="3">
    <source>
        <dbReference type="ARBA" id="ARBA00022833"/>
    </source>
</evidence>
<evidence type="ECO:0000256" key="2">
    <source>
        <dbReference type="ARBA" id="ARBA00022771"/>
    </source>
</evidence>
<keyword evidence="2" id="KW-0863">Zinc-finger</keyword>
<feature type="non-terminal residue" evidence="5">
    <location>
        <position position="186"/>
    </location>
</feature>
<accession>X6LSX3</accession>
<dbReference type="AlphaFoldDB" id="X6LSX3"/>
<organism evidence="5 6">
    <name type="scientific">Reticulomyxa filosa</name>
    <dbReference type="NCBI Taxonomy" id="46433"/>
    <lineage>
        <taxon>Eukaryota</taxon>
        <taxon>Sar</taxon>
        <taxon>Rhizaria</taxon>
        <taxon>Retaria</taxon>
        <taxon>Foraminifera</taxon>
        <taxon>Monothalamids</taxon>
        <taxon>Reticulomyxidae</taxon>
        <taxon>Reticulomyxa</taxon>
    </lineage>
</organism>
<evidence type="ECO:0008006" key="7">
    <source>
        <dbReference type="Google" id="ProtNLM"/>
    </source>
</evidence>
<keyword evidence="6" id="KW-1185">Reference proteome</keyword>
<evidence type="ECO:0000313" key="6">
    <source>
        <dbReference type="Proteomes" id="UP000023152"/>
    </source>
</evidence>
<dbReference type="GO" id="GO:0008270">
    <property type="term" value="F:zinc ion binding"/>
    <property type="evidence" value="ECO:0007669"/>
    <property type="project" value="UniProtKB-KW"/>
</dbReference>
<evidence type="ECO:0000256" key="1">
    <source>
        <dbReference type="ARBA" id="ARBA00022723"/>
    </source>
</evidence>
<feature type="compositionally biased region" description="Basic and acidic residues" evidence="4">
    <location>
        <begin position="94"/>
        <end position="119"/>
    </location>
</feature>
<comment type="caution">
    <text evidence="5">The sequence shown here is derived from an EMBL/GenBank/DDBJ whole genome shotgun (WGS) entry which is preliminary data.</text>
</comment>
<proteinExistence type="predicted"/>
<dbReference type="InterPro" id="IPR017907">
    <property type="entry name" value="Znf_RING_CS"/>
</dbReference>
<keyword evidence="1" id="KW-0479">Metal-binding</keyword>
<evidence type="ECO:0000256" key="4">
    <source>
        <dbReference type="SAM" id="MobiDB-lite"/>
    </source>
</evidence>
<dbReference type="SUPFAM" id="SSF57850">
    <property type="entry name" value="RING/U-box"/>
    <property type="match status" value="1"/>
</dbReference>
<dbReference type="PROSITE" id="PS00518">
    <property type="entry name" value="ZF_RING_1"/>
    <property type="match status" value="1"/>
</dbReference>
<sequence length="186" mass="21186">MGSESSVEQAAQQVKTVAQDTFRSISRFAEDHLSEGYFDKECQQCHRPSSRIKILRDCHHVICMQCLLEHVDADIEDIDKYPLLCPIVIAEEKSEETKESEHGQRNLYDDDANETKEAQDQSTYSISHSGNDNDNEKASAGASLQMAIKKKNTLIFTNHRTANKHEKEDVKHDLPTIEEAKLLFDH</sequence>
<protein>
    <recommendedName>
        <fullName evidence="7">RING-type domain-containing protein</fullName>
    </recommendedName>
</protein>
<feature type="region of interest" description="Disordered" evidence="4">
    <location>
        <begin position="94"/>
        <end position="143"/>
    </location>
</feature>
<name>X6LSX3_RETFI</name>
<evidence type="ECO:0000313" key="5">
    <source>
        <dbReference type="EMBL" id="ETO05013.1"/>
    </source>
</evidence>